<dbReference type="OrthoDB" id="9794975at2"/>
<keyword evidence="7" id="KW-1185">Reference proteome</keyword>
<dbReference type="FunFam" id="3.30.505.50:FF:000002">
    <property type="entry name" value="Ribosome hibernation promoting factor"/>
    <property type="match status" value="1"/>
</dbReference>
<evidence type="ECO:0000313" key="7">
    <source>
        <dbReference type="Proteomes" id="UP000007962"/>
    </source>
</evidence>
<name>C5C1N6_BEUC1</name>
<comment type="function">
    <text evidence="3">Required for dimerization of active 70S ribosomes into 100S ribosomes in stationary phase; 100S ribosomes are translationally inactive and sometimes present during exponential growth.</text>
</comment>
<dbReference type="Gene3D" id="3.30.160.100">
    <property type="entry name" value="Ribosome hibernation promotion factor-like"/>
    <property type="match status" value="1"/>
</dbReference>
<feature type="compositionally biased region" description="Basic residues" evidence="4">
    <location>
        <begin position="93"/>
        <end position="104"/>
    </location>
</feature>
<comment type="subunit">
    <text evidence="3">Interacts with 100S ribosomes.</text>
</comment>
<dbReference type="GO" id="GO:0045900">
    <property type="term" value="P:negative regulation of translational elongation"/>
    <property type="evidence" value="ECO:0007669"/>
    <property type="project" value="TreeGrafter"/>
</dbReference>
<dbReference type="KEGG" id="bcv:Bcav_1244"/>
<organism evidence="6 7">
    <name type="scientific">Beutenbergia cavernae (strain ATCC BAA-8 / DSM 12333 / CCUG 43141 / JCM 11478 / NBRC 16432 / NCIMB 13614 / HKI 0122)</name>
    <dbReference type="NCBI Taxonomy" id="471853"/>
    <lineage>
        <taxon>Bacteria</taxon>
        <taxon>Bacillati</taxon>
        <taxon>Actinomycetota</taxon>
        <taxon>Actinomycetes</taxon>
        <taxon>Micrococcales</taxon>
        <taxon>Beutenbergiaceae</taxon>
        <taxon>Beutenbergia</taxon>
    </lineage>
</organism>
<dbReference type="EMBL" id="CP001618">
    <property type="protein sequence ID" value="ACQ79504.1"/>
    <property type="molecule type" value="Genomic_DNA"/>
</dbReference>
<evidence type="ECO:0000256" key="2">
    <source>
        <dbReference type="ARBA" id="ARBA00022845"/>
    </source>
</evidence>
<dbReference type="InterPro" id="IPR032528">
    <property type="entry name" value="Ribosom_S30AE_C"/>
</dbReference>
<dbReference type="InterPro" id="IPR038416">
    <property type="entry name" value="Ribosom_S30AE_C_sf"/>
</dbReference>
<protein>
    <recommendedName>
        <fullName evidence="3">Ribosome hibernation promoting factor</fullName>
        <shortName evidence="3">HPF</shortName>
    </recommendedName>
</protein>
<dbReference type="RefSeq" id="WP_015881744.1">
    <property type="nucleotide sequence ID" value="NC_012669.1"/>
</dbReference>
<dbReference type="STRING" id="471853.Bcav_1244"/>
<dbReference type="PANTHER" id="PTHR33231">
    <property type="entry name" value="30S RIBOSOMAL PROTEIN"/>
    <property type="match status" value="1"/>
</dbReference>
<dbReference type="InterPro" id="IPR036567">
    <property type="entry name" value="RHF-like"/>
</dbReference>
<evidence type="ECO:0000256" key="4">
    <source>
        <dbReference type="SAM" id="MobiDB-lite"/>
    </source>
</evidence>
<dbReference type="Pfam" id="PF16321">
    <property type="entry name" value="Ribosom_S30AE_C"/>
    <property type="match status" value="1"/>
</dbReference>
<dbReference type="GO" id="GO:0022627">
    <property type="term" value="C:cytosolic small ribosomal subunit"/>
    <property type="evidence" value="ECO:0007669"/>
    <property type="project" value="TreeGrafter"/>
</dbReference>
<dbReference type="PANTHER" id="PTHR33231:SF1">
    <property type="entry name" value="30S RIBOSOMAL PROTEIN"/>
    <property type="match status" value="1"/>
</dbReference>
<keyword evidence="6" id="KW-0687">Ribonucleoprotein</keyword>
<dbReference type="Proteomes" id="UP000007962">
    <property type="component" value="Chromosome"/>
</dbReference>
<accession>C5C1N6</accession>
<dbReference type="CDD" id="cd00552">
    <property type="entry name" value="RaiA"/>
    <property type="match status" value="1"/>
</dbReference>
<dbReference type="Gene3D" id="3.30.505.50">
    <property type="entry name" value="Sigma 54 modulation/S30EA ribosomal protein, C-terminal domain"/>
    <property type="match status" value="1"/>
</dbReference>
<dbReference type="InterPro" id="IPR050574">
    <property type="entry name" value="HPF/YfiA_ribosome-assoc"/>
</dbReference>
<keyword evidence="6" id="KW-0689">Ribosomal protein</keyword>
<evidence type="ECO:0000256" key="3">
    <source>
        <dbReference type="HAMAP-Rule" id="MF_00839"/>
    </source>
</evidence>
<dbReference type="InterPro" id="IPR034694">
    <property type="entry name" value="HPF_long/plastid"/>
</dbReference>
<evidence type="ECO:0000259" key="5">
    <source>
        <dbReference type="Pfam" id="PF16321"/>
    </source>
</evidence>
<dbReference type="NCBIfam" id="TIGR00741">
    <property type="entry name" value="yfiA"/>
    <property type="match status" value="1"/>
</dbReference>
<proteinExistence type="inferred from homology"/>
<dbReference type="InterPro" id="IPR003489">
    <property type="entry name" value="RHF/RaiA"/>
</dbReference>
<dbReference type="SUPFAM" id="SSF69754">
    <property type="entry name" value="Ribosome binding protein Y (YfiA homologue)"/>
    <property type="match status" value="1"/>
</dbReference>
<dbReference type="HAMAP" id="MF_00839">
    <property type="entry name" value="HPF"/>
    <property type="match status" value="1"/>
</dbReference>
<dbReference type="AlphaFoldDB" id="C5C1N6"/>
<evidence type="ECO:0000256" key="1">
    <source>
        <dbReference type="ARBA" id="ARBA00022490"/>
    </source>
</evidence>
<keyword evidence="2 3" id="KW-0810">Translation regulation</keyword>
<dbReference type="Pfam" id="PF02482">
    <property type="entry name" value="Ribosomal_S30AE"/>
    <property type="match status" value="1"/>
</dbReference>
<feature type="region of interest" description="Disordered" evidence="4">
    <location>
        <begin position="93"/>
        <end position="137"/>
    </location>
</feature>
<feature type="compositionally biased region" description="Low complexity" evidence="4">
    <location>
        <begin position="111"/>
        <end position="121"/>
    </location>
</feature>
<dbReference type="HOGENOM" id="CLU_071472_0_0_11"/>
<comment type="similarity">
    <text evidence="3">Belongs to the HPF/YfiA ribosome-associated protein family. Long HPF subfamily.</text>
</comment>
<gene>
    <name evidence="3" type="primary">hpf</name>
    <name evidence="6" type="ordered locus">Bcav_1244</name>
</gene>
<dbReference type="eggNOG" id="COG1544">
    <property type="taxonomic scope" value="Bacteria"/>
</dbReference>
<comment type="subcellular location">
    <subcellularLocation>
        <location evidence="3">Cytoplasm</location>
    </subcellularLocation>
</comment>
<sequence length="215" mass="24190">MEIVVVGRHTEVPTRFRRHVEDKLSKVEQLAPFAQRIDVEVTHEPNPRQAETAERIELTVRDRGPVVRAEASASDRYAALDAATTKLLERLRRVRDRRKTHHNRKDPMPSLDLRPPGAAAGADDRPEIQDHPVAPSERGVAVEAQLGDSPVLIRQKVHEAAPMSVDDALYEMELVGHPFYLFIDAETAQPCVVYRRRGWTYGVIRLDAPVAVPAH</sequence>
<evidence type="ECO:0000313" key="6">
    <source>
        <dbReference type="EMBL" id="ACQ79504.1"/>
    </source>
</evidence>
<reference evidence="6 7" key="1">
    <citation type="journal article" date="2009" name="Stand. Genomic Sci.">
        <title>Complete genome sequence of Beutenbergia cavernae type strain (HKI 0122).</title>
        <authorList>
            <person name="Land M."/>
            <person name="Pukall R."/>
            <person name="Abt B."/>
            <person name="Goker M."/>
            <person name="Rohde M."/>
            <person name="Glavina Del Rio T."/>
            <person name="Tice H."/>
            <person name="Copeland A."/>
            <person name="Cheng J.F."/>
            <person name="Lucas S."/>
            <person name="Chen F."/>
            <person name="Nolan M."/>
            <person name="Bruce D."/>
            <person name="Goodwin L."/>
            <person name="Pitluck S."/>
            <person name="Ivanova N."/>
            <person name="Mavromatis K."/>
            <person name="Ovchinnikova G."/>
            <person name="Pati A."/>
            <person name="Chen A."/>
            <person name="Palaniappan K."/>
            <person name="Hauser L."/>
            <person name="Chang Y.J."/>
            <person name="Jefferies C.C."/>
            <person name="Saunders E."/>
            <person name="Brettin T."/>
            <person name="Detter J.C."/>
            <person name="Han C."/>
            <person name="Chain P."/>
            <person name="Bristow J."/>
            <person name="Eisen J.A."/>
            <person name="Markowitz V."/>
            <person name="Hugenholtz P."/>
            <person name="Kyrpides N.C."/>
            <person name="Klenk H.P."/>
            <person name="Lapidus A."/>
        </authorList>
    </citation>
    <scope>NUCLEOTIDE SEQUENCE [LARGE SCALE GENOMIC DNA]</scope>
    <source>
        <strain evidence="7">ATCC BAA-8 / DSM 12333 / NBRC 16432</strain>
    </source>
</reference>
<feature type="domain" description="Sigma 54 modulation/S30EA ribosomal protein C-terminal" evidence="5">
    <location>
        <begin position="149"/>
        <end position="203"/>
    </location>
</feature>
<dbReference type="GO" id="GO:0043024">
    <property type="term" value="F:ribosomal small subunit binding"/>
    <property type="evidence" value="ECO:0007669"/>
    <property type="project" value="TreeGrafter"/>
</dbReference>
<keyword evidence="1 3" id="KW-0963">Cytoplasm</keyword>